<accession>A0A2R3QHD4</accession>
<dbReference type="KEGG" id="mela:C6568_15850"/>
<protein>
    <submittedName>
        <fullName evidence="1">Uncharacterized protein</fullName>
    </submittedName>
</protein>
<dbReference type="OrthoDB" id="8687598at2"/>
<proteinExistence type="predicted"/>
<gene>
    <name evidence="1" type="ORF">C6568_15850</name>
</gene>
<dbReference type="EMBL" id="CP027667">
    <property type="protein sequence ID" value="AVO51185.1"/>
    <property type="molecule type" value="Genomic_DNA"/>
</dbReference>
<dbReference type="AlphaFoldDB" id="A0A2R3QHD4"/>
<sequence>MAERALALTAGQAAAARPLSAADAALTLRSEDSLVFTDSAAGASLKDARYNEATGWLSPGKPSSLGLSLGVLSAPAARGTQSAPLAYDLGLRWRSQLRQRVHLDVQAWTRSPQQFAAHDAMGMIWSRAPASVGTRLEVQWKASRTGGLVPEFGAIGVQLQGDAKLLLRARHGGPMVYYRAKF</sequence>
<evidence type="ECO:0000313" key="2">
    <source>
        <dbReference type="Proteomes" id="UP000237925"/>
    </source>
</evidence>
<name>A0A2R3QHD4_9BURK</name>
<dbReference type="Proteomes" id="UP000237925">
    <property type="component" value="Chromosome"/>
</dbReference>
<reference evidence="1 2" key="1">
    <citation type="submission" date="2018-03" db="EMBL/GenBank/DDBJ databases">
        <title>Genome sequencing of Melaminivora sp.</title>
        <authorList>
            <person name="Kim S.-J."/>
            <person name="Heo J."/>
            <person name="Ahn J.-H."/>
            <person name="Kwon S.-W."/>
        </authorList>
    </citation>
    <scope>NUCLEOTIDE SEQUENCE [LARGE SCALE GENOMIC DNA]</scope>
    <source>
        <strain evidence="1 2">SC2-9</strain>
    </source>
</reference>
<organism evidence="1 2">
    <name type="scientific">Melaminivora suipulveris</name>
    <dbReference type="NCBI Taxonomy" id="2109913"/>
    <lineage>
        <taxon>Bacteria</taxon>
        <taxon>Pseudomonadati</taxon>
        <taxon>Pseudomonadota</taxon>
        <taxon>Betaproteobacteria</taxon>
        <taxon>Burkholderiales</taxon>
        <taxon>Comamonadaceae</taxon>
        <taxon>Melaminivora</taxon>
    </lineage>
</organism>
<keyword evidence="2" id="KW-1185">Reference proteome</keyword>
<evidence type="ECO:0000313" key="1">
    <source>
        <dbReference type="EMBL" id="AVO51185.1"/>
    </source>
</evidence>